<comment type="caution">
    <text evidence="1">The sequence shown here is derived from an EMBL/GenBank/DDBJ whole genome shotgun (WGS) entry which is preliminary data.</text>
</comment>
<accession>A0ABT2A8K6</accession>
<keyword evidence="2" id="KW-1185">Reference proteome</keyword>
<dbReference type="Proteomes" id="UP001205560">
    <property type="component" value="Unassembled WGS sequence"/>
</dbReference>
<gene>
    <name evidence="1" type="ORF">NX782_14630</name>
</gene>
<name>A0ABT2A8K6_9BURK</name>
<protein>
    <submittedName>
        <fullName evidence="1">Uncharacterized protein</fullName>
    </submittedName>
</protein>
<dbReference type="EMBL" id="JANUGX010000016">
    <property type="protein sequence ID" value="MCS0590427.1"/>
    <property type="molecule type" value="Genomic_DNA"/>
</dbReference>
<dbReference type="RefSeq" id="WP_258846202.1">
    <property type="nucleotide sequence ID" value="NZ_JANUGX010000016.1"/>
</dbReference>
<proteinExistence type="predicted"/>
<organism evidence="1 2">
    <name type="scientific">Massilia norwichensis</name>
    <dbReference type="NCBI Taxonomy" id="1442366"/>
    <lineage>
        <taxon>Bacteria</taxon>
        <taxon>Pseudomonadati</taxon>
        <taxon>Pseudomonadota</taxon>
        <taxon>Betaproteobacteria</taxon>
        <taxon>Burkholderiales</taxon>
        <taxon>Oxalobacteraceae</taxon>
        <taxon>Telluria group</taxon>
        <taxon>Massilia</taxon>
    </lineage>
</organism>
<sequence>MNTKQYADLVVLDQGKRPNWMDVAAYPNNEDWSYKRWAWYFLQRNPKYQAVSITTGPKSGERAATFGRTSLKPYKAPYTHADDGKKCWLAERISSMDGCHTASGKTVTYDLKPGGVAFVIDLSRTVGAGRAAIAAMLADARSKLDDELSKFERELTKSSSDLPEIKKPRRSKLLQRLRMCDAMWKRATDDELIRVFYPGYCVDGMLPTGYERAQVIRKIRGEQKAAITMMEGGYLELIPLHY</sequence>
<evidence type="ECO:0000313" key="1">
    <source>
        <dbReference type="EMBL" id="MCS0590427.1"/>
    </source>
</evidence>
<feature type="non-terminal residue" evidence="1">
    <location>
        <position position="242"/>
    </location>
</feature>
<evidence type="ECO:0000313" key="2">
    <source>
        <dbReference type="Proteomes" id="UP001205560"/>
    </source>
</evidence>
<reference evidence="1 2" key="1">
    <citation type="submission" date="2022-08" db="EMBL/GenBank/DDBJ databases">
        <title>Reclassification of Massilia species as members of the genera Telluria, Duganella, Pseudoduganella, Mokoshia gen. nov. and Zemynaea gen. nov. using orthogonal and non-orthogonal genome-based approaches.</title>
        <authorList>
            <person name="Bowman J.P."/>
        </authorList>
    </citation>
    <scope>NUCLEOTIDE SEQUENCE [LARGE SCALE GENOMIC DNA]</scope>
    <source>
        <strain evidence="1 2">LMG 28164</strain>
    </source>
</reference>